<comment type="caution">
    <text evidence="4">The sequence shown here is derived from an EMBL/GenBank/DDBJ whole genome shotgun (WGS) entry which is preliminary data.</text>
</comment>
<dbReference type="PANTHER" id="PTHR43420:SF47">
    <property type="entry name" value="N-ACETYLTRANSFERASE DOMAIN-CONTAINING PROTEIN"/>
    <property type="match status" value="1"/>
</dbReference>
<dbReference type="InterPro" id="IPR000182">
    <property type="entry name" value="GNAT_dom"/>
</dbReference>
<dbReference type="EMBL" id="BAAAZN010000001">
    <property type="protein sequence ID" value="GAA3526194.1"/>
    <property type="molecule type" value="Genomic_DNA"/>
</dbReference>
<dbReference type="SUPFAM" id="SSF55729">
    <property type="entry name" value="Acyl-CoA N-acyltransferases (Nat)"/>
    <property type="match status" value="1"/>
</dbReference>
<dbReference type="Proteomes" id="UP001500689">
    <property type="component" value="Unassembled WGS sequence"/>
</dbReference>
<dbReference type="PANTHER" id="PTHR43420">
    <property type="entry name" value="ACETYLTRANSFERASE"/>
    <property type="match status" value="1"/>
</dbReference>
<evidence type="ECO:0000259" key="3">
    <source>
        <dbReference type="PROSITE" id="PS51186"/>
    </source>
</evidence>
<feature type="domain" description="N-acetyltransferase" evidence="3">
    <location>
        <begin position="159"/>
        <end position="315"/>
    </location>
</feature>
<evidence type="ECO:0000256" key="2">
    <source>
        <dbReference type="ARBA" id="ARBA00023315"/>
    </source>
</evidence>
<keyword evidence="5" id="KW-1185">Reference proteome</keyword>
<dbReference type="Gene3D" id="3.40.630.30">
    <property type="match status" value="1"/>
</dbReference>
<reference evidence="5" key="1">
    <citation type="journal article" date="2019" name="Int. J. Syst. Evol. Microbiol.">
        <title>The Global Catalogue of Microorganisms (GCM) 10K type strain sequencing project: providing services to taxonomists for standard genome sequencing and annotation.</title>
        <authorList>
            <consortium name="The Broad Institute Genomics Platform"/>
            <consortium name="The Broad Institute Genome Sequencing Center for Infectious Disease"/>
            <person name="Wu L."/>
            <person name="Ma J."/>
        </authorList>
    </citation>
    <scope>NUCLEOTIDE SEQUENCE [LARGE SCALE GENOMIC DNA]</scope>
    <source>
        <strain evidence="5">JCM 16898</strain>
    </source>
</reference>
<organism evidence="4 5">
    <name type="scientific">Amycolatopsis ultiminotia</name>
    <dbReference type="NCBI Taxonomy" id="543629"/>
    <lineage>
        <taxon>Bacteria</taxon>
        <taxon>Bacillati</taxon>
        <taxon>Actinomycetota</taxon>
        <taxon>Actinomycetes</taxon>
        <taxon>Pseudonocardiales</taxon>
        <taxon>Pseudonocardiaceae</taxon>
        <taxon>Amycolatopsis</taxon>
    </lineage>
</organism>
<evidence type="ECO:0000313" key="5">
    <source>
        <dbReference type="Proteomes" id="UP001500689"/>
    </source>
</evidence>
<dbReference type="InterPro" id="IPR050680">
    <property type="entry name" value="YpeA/RimI_acetyltransf"/>
</dbReference>
<accession>A0ABP6V3D7</accession>
<feature type="domain" description="N-acetyltransferase" evidence="3">
    <location>
        <begin position="1"/>
        <end position="145"/>
    </location>
</feature>
<evidence type="ECO:0000313" key="4">
    <source>
        <dbReference type="EMBL" id="GAA3526194.1"/>
    </source>
</evidence>
<dbReference type="Pfam" id="PF00583">
    <property type="entry name" value="Acetyltransf_1"/>
    <property type="match status" value="2"/>
</dbReference>
<proteinExistence type="predicted"/>
<dbReference type="CDD" id="cd04301">
    <property type="entry name" value="NAT_SF"/>
    <property type="match status" value="1"/>
</dbReference>
<dbReference type="PROSITE" id="PS51186">
    <property type="entry name" value="GNAT"/>
    <property type="match status" value="2"/>
</dbReference>
<keyword evidence="1" id="KW-0808">Transferase</keyword>
<name>A0ABP6V3D7_9PSEU</name>
<dbReference type="InterPro" id="IPR016181">
    <property type="entry name" value="Acyl_CoA_acyltransferase"/>
</dbReference>
<protein>
    <submittedName>
        <fullName evidence="4">GNAT family N-acetyltransferase</fullName>
    </submittedName>
</protein>
<keyword evidence="2" id="KW-0012">Acyltransferase</keyword>
<evidence type="ECO:0000256" key="1">
    <source>
        <dbReference type="ARBA" id="ARBA00022679"/>
    </source>
</evidence>
<sequence length="315" mass="34105">MADLDLLHTLMRVAGEVDHPREVYSRELVERGLTGERFDLSADAVIALSDGGEAVAYGEAKPADAETGVFLDGVVHPGWRGHGIGRALLSWQEARARQLLAASGSDRPARIAVGAREENEDALSLFRATGFQPVRWWLELWRSLDEPIPEPGRALPEGVSLRAYSAELSEPTRLAMNDAFRGHWGSQPTTAQEWEEEHALEAFAPHLSRLAVTGAGTAEEPHVVVGAVLIDVDEVDWELNGGPFAYLAMIGVVHAWRGKGLSSALLLSALRACRDAGMLNAALDVDAANPSGAVEMYSKLGFAERERSVTYAKHI</sequence>
<gene>
    <name evidence="4" type="ORF">GCM10022222_06420</name>
</gene>